<feature type="transmembrane region" description="Helical" evidence="8">
    <location>
        <begin position="33"/>
        <end position="50"/>
    </location>
</feature>
<evidence type="ECO:0000256" key="3">
    <source>
        <dbReference type="ARBA" id="ARBA00022617"/>
    </source>
</evidence>
<reference evidence="9" key="1">
    <citation type="journal article" date="2020" name="Stud. Mycol.">
        <title>101 Dothideomycetes genomes: a test case for predicting lifestyles and emergence of pathogens.</title>
        <authorList>
            <person name="Haridas S."/>
            <person name="Albert R."/>
            <person name="Binder M."/>
            <person name="Bloem J."/>
            <person name="Labutti K."/>
            <person name="Salamov A."/>
            <person name="Andreopoulos B."/>
            <person name="Baker S."/>
            <person name="Barry K."/>
            <person name="Bills G."/>
            <person name="Bluhm B."/>
            <person name="Cannon C."/>
            <person name="Castanera R."/>
            <person name="Culley D."/>
            <person name="Daum C."/>
            <person name="Ezra D."/>
            <person name="Gonzalez J."/>
            <person name="Henrissat B."/>
            <person name="Kuo A."/>
            <person name="Liang C."/>
            <person name="Lipzen A."/>
            <person name="Lutzoni F."/>
            <person name="Magnuson J."/>
            <person name="Mondo S."/>
            <person name="Nolan M."/>
            <person name="Ohm R."/>
            <person name="Pangilinan J."/>
            <person name="Park H.-J."/>
            <person name="Ramirez L."/>
            <person name="Alfaro M."/>
            <person name="Sun H."/>
            <person name="Tritt A."/>
            <person name="Yoshinaga Y."/>
            <person name="Zwiers L.-H."/>
            <person name="Turgeon B."/>
            <person name="Goodwin S."/>
            <person name="Spatafora J."/>
            <person name="Crous P."/>
            <person name="Grigoriev I."/>
        </authorList>
    </citation>
    <scope>NUCLEOTIDE SEQUENCE</scope>
    <source>
        <strain evidence="9">CBS 121739</strain>
    </source>
</reference>
<dbReference type="PANTHER" id="PTHR24287">
    <property type="entry name" value="P450, PUTATIVE (EUROFUNG)-RELATED"/>
    <property type="match status" value="1"/>
</dbReference>
<dbReference type="GO" id="GO:0016712">
    <property type="term" value="F:oxidoreductase activity, acting on paired donors, with incorporation or reduction of molecular oxygen, reduced flavin or flavoprotein as one donor, and incorporation of one atom of oxygen"/>
    <property type="evidence" value="ECO:0007669"/>
    <property type="project" value="InterPro"/>
</dbReference>
<dbReference type="InterPro" id="IPR002402">
    <property type="entry name" value="Cyt_P450_E_grp-II"/>
</dbReference>
<keyword evidence="8" id="KW-0472">Membrane</keyword>
<evidence type="ECO:0000256" key="2">
    <source>
        <dbReference type="ARBA" id="ARBA00010617"/>
    </source>
</evidence>
<gene>
    <name evidence="9" type="ORF">EJ05DRAFT_386390</name>
</gene>
<dbReference type="Gene3D" id="1.10.630.10">
    <property type="entry name" value="Cytochrome P450"/>
    <property type="match status" value="1"/>
</dbReference>
<dbReference type="RefSeq" id="XP_033599765.1">
    <property type="nucleotide sequence ID" value="XM_033741276.1"/>
</dbReference>
<dbReference type="AlphaFoldDB" id="A0A6A6W5K7"/>
<evidence type="ECO:0000256" key="4">
    <source>
        <dbReference type="ARBA" id="ARBA00022723"/>
    </source>
</evidence>
<evidence type="ECO:0000313" key="10">
    <source>
        <dbReference type="Proteomes" id="UP000799437"/>
    </source>
</evidence>
<dbReference type="SUPFAM" id="SSF48264">
    <property type="entry name" value="Cytochrome P450"/>
    <property type="match status" value="1"/>
</dbReference>
<dbReference type="InterPro" id="IPR036396">
    <property type="entry name" value="Cyt_P450_sf"/>
</dbReference>
<keyword evidence="3" id="KW-0349">Heme</keyword>
<accession>A0A6A6W5K7</accession>
<proteinExistence type="inferred from homology"/>
<evidence type="ECO:0000256" key="5">
    <source>
        <dbReference type="ARBA" id="ARBA00023002"/>
    </source>
</evidence>
<dbReference type="OrthoDB" id="1470350at2759"/>
<organism evidence="9 10">
    <name type="scientific">Pseudovirgaria hyperparasitica</name>
    <dbReference type="NCBI Taxonomy" id="470096"/>
    <lineage>
        <taxon>Eukaryota</taxon>
        <taxon>Fungi</taxon>
        <taxon>Dikarya</taxon>
        <taxon>Ascomycota</taxon>
        <taxon>Pezizomycotina</taxon>
        <taxon>Dothideomycetes</taxon>
        <taxon>Dothideomycetes incertae sedis</taxon>
        <taxon>Acrospermales</taxon>
        <taxon>Acrospermaceae</taxon>
        <taxon>Pseudovirgaria</taxon>
    </lineage>
</organism>
<dbReference type="PRINTS" id="PR00464">
    <property type="entry name" value="EP450II"/>
</dbReference>
<evidence type="ECO:0000256" key="6">
    <source>
        <dbReference type="ARBA" id="ARBA00023004"/>
    </source>
</evidence>
<dbReference type="InterPro" id="IPR002974">
    <property type="entry name" value="Cyt_P450_E_CYP52_ascomycetes"/>
</dbReference>
<protein>
    <submittedName>
        <fullName evidence="9">N-alkane-inducible cytochrome P450</fullName>
    </submittedName>
</protein>
<comment type="cofactor">
    <cofactor evidence="1">
        <name>heme</name>
        <dbReference type="ChEBI" id="CHEBI:30413"/>
    </cofactor>
</comment>
<dbReference type="PRINTS" id="PR01239">
    <property type="entry name" value="EP450IICYP52"/>
</dbReference>
<dbReference type="PANTHER" id="PTHR24287:SF18">
    <property type="entry name" value="CYTOCHROME P450 MONOOXYGENASE APDE-RELATED"/>
    <property type="match status" value="1"/>
</dbReference>
<evidence type="ECO:0000256" key="8">
    <source>
        <dbReference type="SAM" id="Phobius"/>
    </source>
</evidence>
<keyword evidence="4" id="KW-0479">Metal-binding</keyword>
<dbReference type="Pfam" id="PF00067">
    <property type="entry name" value="p450"/>
    <property type="match status" value="1"/>
</dbReference>
<evidence type="ECO:0000256" key="1">
    <source>
        <dbReference type="ARBA" id="ARBA00001971"/>
    </source>
</evidence>
<dbReference type="Proteomes" id="UP000799437">
    <property type="component" value="Unassembled WGS sequence"/>
</dbReference>
<keyword evidence="7" id="KW-0503">Monooxygenase</keyword>
<keyword evidence="6" id="KW-0408">Iron</keyword>
<comment type="similarity">
    <text evidence="2">Belongs to the cytochrome P450 family.</text>
</comment>
<evidence type="ECO:0000256" key="7">
    <source>
        <dbReference type="ARBA" id="ARBA00023033"/>
    </source>
</evidence>
<dbReference type="CDD" id="cd11063">
    <property type="entry name" value="CYP52"/>
    <property type="match status" value="1"/>
</dbReference>
<name>A0A6A6W5K7_9PEZI</name>
<sequence>MEDATDPSSKSTTRPIIIQKSAGLLAGTKMPRLILALCAMLSLFAYKLWLKRKKEKIRQRFSRDNGCQPLRDWDSHWPLGLDLLLKAFRYARSHQILQFFLSVLKKSGTTCQQSLLGATGVLTIDPENIEAILSTKFEDFGMGLRAPTFYPLLGSGIFTQDGVEWQHSRNLLRPQFMNNRFQNFEHIKECVENLLKHVPDSGVVDLQPLFFRFTFDTTMFLLFGKAISSLDSTEIANKESRFAHGFVVGQDYLAHRGRLGEFYWVLNDRTFRDACKTCHQFVDEAIQSAINDATSSTQSDGAVKSDIDDHRGVSKKEYIFIHALLRETQDRKALRDQCLNILLAGRDTTACCLIWTFRLLARHPNVLARLRDEIKAITGLGPTAETPTRAHIKRIPYLDLVLKEVLRLYPSVPVNSRTAQCDTVLPVGGGHDGRGPILVREGEAVGYCVYAMHRRRDIYGPDADEFRPERWEGHELSEVGWGYLPFNKGPRRILLYWKRDLPSSGSFSRILSLQCRQMKKNLSLVMKDST</sequence>
<dbReference type="InterPro" id="IPR047146">
    <property type="entry name" value="Cyt_P450_E_CYP52_fungi"/>
</dbReference>
<dbReference type="EMBL" id="ML996573">
    <property type="protein sequence ID" value="KAF2757314.1"/>
    <property type="molecule type" value="Genomic_DNA"/>
</dbReference>
<dbReference type="GO" id="GO:0020037">
    <property type="term" value="F:heme binding"/>
    <property type="evidence" value="ECO:0007669"/>
    <property type="project" value="InterPro"/>
</dbReference>
<keyword evidence="5" id="KW-0560">Oxidoreductase</keyword>
<evidence type="ECO:0000313" key="9">
    <source>
        <dbReference type="EMBL" id="KAF2757314.1"/>
    </source>
</evidence>
<dbReference type="PRINTS" id="PR00385">
    <property type="entry name" value="P450"/>
</dbReference>
<dbReference type="InterPro" id="IPR001128">
    <property type="entry name" value="Cyt_P450"/>
</dbReference>
<dbReference type="GeneID" id="54482330"/>
<keyword evidence="8" id="KW-1133">Transmembrane helix</keyword>
<keyword evidence="8" id="KW-0812">Transmembrane</keyword>
<keyword evidence="10" id="KW-1185">Reference proteome</keyword>
<dbReference type="GO" id="GO:0005506">
    <property type="term" value="F:iron ion binding"/>
    <property type="evidence" value="ECO:0007669"/>
    <property type="project" value="InterPro"/>
</dbReference>